<evidence type="ECO:0000313" key="3">
    <source>
        <dbReference type="EMBL" id="CAI2718397.1"/>
    </source>
</evidence>
<proteinExistence type="predicted"/>
<dbReference type="SMART" id="SM00028">
    <property type="entry name" value="TPR"/>
    <property type="match status" value="4"/>
</dbReference>
<dbReference type="EMBL" id="OX336137">
    <property type="protein sequence ID" value="CAI2718397.1"/>
    <property type="molecule type" value="Genomic_DNA"/>
</dbReference>
<organism evidence="3 4">
    <name type="scientific">Nitrospina watsonii</name>
    <dbReference type="NCBI Taxonomy" id="1323948"/>
    <lineage>
        <taxon>Bacteria</taxon>
        <taxon>Pseudomonadati</taxon>
        <taxon>Nitrospinota/Tectimicrobiota group</taxon>
        <taxon>Nitrospinota</taxon>
        <taxon>Nitrospinia</taxon>
        <taxon>Nitrospinales</taxon>
        <taxon>Nitrospinaceae</taxon>
        <taxon>Nitrospina</taxon>
    </lineage>
</organism>
<dbReference type="SUPFAM" id="SSF48452">
    <property type="entry name" value="TPR-like"/>
    <property type="match status" value="1"/>
</dbReference>
<dbReference type="RefSeq" id="WP_282011296.1">
    <property type="nucleotide sequence ID" value="NZ_OX336137.1"/>
</dbReference>
<dbReference type="Pfam" id="PF13432">
    <property type="entry name" value="TPR_16"/>
    <property type="match status" value="1"/>
</dbReference>
<dbReference type="InterPro" id="IPR019734">
    <property type="entry name" value="TPR_rpt"/>
</dbReference>
<dbReference type="PROSITE" id="PS50005">
    <property type="entry name" value="TPR"/>
    <property type="match status" value="2"/>
</dbReference>
<keyword evidence="1" id="KW-0802">TPR repeat</keyword>
<dbReference type="PANTHER" id="PTHR12526">
    <property type="entry name" value="GLYCOSYLTRANSFERASE"/>
    <property type="match status" value="1"/>
</dbReference>
<dbReference type="Pfam" id="PF13692">
    <property type="entry name" value="Glyco_trans_1_4"/>
    <property type="match status" value="1"/>
</dbReference>
<dbReference type="SUPFAM" id="SSF53756">
    <property type="entry name" value="UDP-Glycosyltransferase/glycogen phosphorylase"/>
    <property type="match status" value="2"/>
</dbReference>
<dbReference type="Gene3D" id="1.25.40.10">
    <property type="entry name" value="Tetratricopeptide repeat domain"/>
    <property type="match status" value="2"/>
</dbReference>
<dbReference type="CDD" id="cd02440">
    <property type="entry name" value="AdoMet_MTases"/>
    <property type="match status" value="1"/>
</dbReference>
<accession>A0ABM9HE96</accession>
<dbReference type="InterPro" id="IPR055259">
    <property type="entry name" value="YkvP/CgeB_Glyco_trans-like"/>
</dbReference>
<dbReference type="Gene3D" id="3.40.50.150">
    <property type="entry name" value="Vaccinia Virus protein VP39"/>
    <property type="match status" value="1"/>
</dbReference>
<feature type="repeat" description="TPR" evidence="1">
    <location>
        <begin position="942"/>
        <end position="975"/>
    </location>
</feature>
<name>A0ABM9HE96_9BACT</name>
<dbReference type="Pfam" id="PF13524">
    <property type="entry name" value="Glyco_trans_1_2"/>
    <property type="match status" value="1"/>
</dbReference>
<evidence type="ECO:0000313" key="4">
    <source>
        <dbReference type="Proteomes" id="UP001157733"/>
    </source>
</evidence>
<keyword evidence="4" id="KW-1185">Reference proteome</keyword>
<dbReference type="SUPFAM" id="SSF53335">
    <property type="entry name" value="S-adenosyl-L-methionine-dependent methyltransferases"/>
    <property type="match status" value="1"/>
</dbReference>
<gene>
    <name evidence="3" type="ORF">NSPWAT_1538</name>
</gene>
<evidence type="ECO:0000256" key="1">
    <source>
        <dbReference type="PROSITE-ProRule" id="PRU00339"/>
    </source>
</evidence>
<dbReference type="InterPro" id="IPR011990">
    <property type="entry name" value="TPR-like_helical_dom_sf"/>
</dbReference>
<dbReference type="Proteomes" id="UP001157733">
    <property type="component" value="Chromosome"/>
</dbReference>
<evidence type="ECO:0000259" key="2">
    <source>
        <dbReference type="Pfam" id="PF13524"/>
    </source>
</evidence>
<feature type="domain" description="Spore protein YkvP/CgeB glycosyl transferase-like" evidence="2">
    <location>
        <begin position="538"/>
        <end position="647"/>
    </location>
</feature>
<dbReference type="Gene3D" id="3.40.50.2000">
    <property type="entry name" value="Glycogen Phosphorylase B"/>
    <property type="match status" value="2"/>
</dbReference>
<feature type="repeat" description="TPR" evidence="1">
    <location>
        <begin position="1010"/>
        <end position="1043"/>
    </location>
</feature>
<dbReference type="Pfam" id="PF13489">
    <property type="entry name" value="Methyltransf_23"/>
    <property type="match status" value="1"/>
</dbReference>
<protein>
    <recommendedName>
        <fullName evidence="2">Spore protein YkvP/CgeB glycosyl transferase-like domain-containing protein</fullName>
    </recommendedName>
</protein>
<dbReference type="InterPro" id="IPR029063">
    <property type="entry name" value="SAM-dependent_MTases_sf"/>
</dbReference>
<sequence>MNLKILTFNWHEPYICLMAHTGYEFHILEPEIQPGQRRQWDWNMRPLPKNGHIVSEAEARQSLENGEYAVVIAHNLKDLAWAQQYDLPKIAVFHNKFSTEAALSGNSVEKQEYFEFVQDLTHDAHRIFISKSKRDDWGLQGDIIRPGLPLEEYGGYHGNGGFLVRVANHLMERDLMLGYRVSREIVDGFPCVTLGQNPHLPDARLSRGFEDLLDHYRRGRMFLNTTVDGYEDGYNLSMLEAMATGMPVITTSNATSPIEDGVNGFISDDIMVLRRRVEDLLRNPLKAQELGQQARNTVDQLFPMKQFIRNWKQAVQTAIDLFLARHEKNPKAKVASADTSPRKRNVLLDTNGNPVTTAHYLERALRKTQQVITCGSAFTIEHKKNWNMDALHWPANQPDMSREPGAPVRSVLSNLPKGWQPDVYIYVETGLNTIPGDLNTLTIPKVCYLIDTHLNLDHHLQIARPFDLVFLAQKEYVARFREAGMEWVEWLPLACDPEIHGKQDVAKRHDVGFVGSILPTLPRRKQLLDSLAQHFNVHKDRRFMDEMAAVFSQSRVVFNNAVNNDLNMPVFEALCSGSLLVTDAAPGSGLAELFEDGTHLAIYDDASIVDTVRYYLDHPEEAERMAAAGRREVLARHTYDHRVQVLMQHVEQWIEEAAQKESAIDSAVEPVPAYFRNVRQDLLPLVPETAQSILEVGCGAGGTGYALKQRQNATVVGIEMNPGAAEAARKVLDDVVEDNIETMTLPFEENSFDCILFADVLEHLVEPGEVLKKTRPYLKQGGVMIASIPNIQYHGILHQLSEGSWTYQDEGILDRTHLRFFTLKEIEKLFSENGYDIQAVEENIDSQYESYAASGRTSLKTGRVTVSDLSPEELRRFFVIQYKIVARPVFNKETKPLNASEDTALDSNMERLKEARKLERSGALSEVLQRYQALCREDSQSSDAWVGQGNVLIRSGNSKEAEGCYRRAISIDEAHAGAWLGLGGVALQSGNWHDAVAAYEVILSEDAINSKALCGMGVALEHLDQATSAHQYYTNALKSDPENKAALASLINLSYLLNNFIHVEEFLGRFVKQNPTNLNLLFGLAGVQYKSGKRVEARKNLETILRFDANNSDAHTFLEKLDAENLKTGKVCS</sequence>
<reference evidence="3 4" key="1">
    <citation type="submission" date="2022-09" db="EMBL/GenBank/DDBJ databases">
        <authorList>
            <person name="Kop L."/>
        </authorList>
    </citation>
    <scope>NUCLEOTIDE SEQUENCE [LARGE SCALE GENOMIC DNA]</scope>
    <source>
        <strain evidence="3 4">347</strain>
    </source>
</reference>